<name>A0A1L9RBS7_ASPWE</name>
<dbReference type="Gene3D" id="1.20.140.30">
    <property type="entry name" value="MOB kinase activator"/>
    <property type="match status" value="1"/>
</dbReference>
<dbReference type="AlphaFoldDB" id="A0A1L9RBS7"/>
<feature type="region of interest" description="Disordered" evidence="2">
    <location>
        <begin position="1"/>
        <end position="40"/>
    </location>
</feature>
<dbReference type="SMART" id="SM01388">
    <property type="entry name" value="Mob1_phocein"/>
    <property type="match status" value="1"/>
</dbReference>
<dbReference type="InterPro" id="IPR036703">
    <property type="entry name" value="MOB_kinase_act_sf"/>
</dbReference>
<dbReference type="VEuPathDB" id="FungiDB:ASPWEDRAFT_31281"/>
<dbReference type="Pfam" id="PF03637">
    <property type="entry name" value="Mob1_phocein"/>
    <property type="match status" value="1"/>
</dbReference>
<feature type="binding site" evidence="1">
    <location>
        <position position="146"/>
    </location>
    <ligand>
        <name>Zn(2+)</name>
        <dbReference type="ChEBI" id="CHEBI:29105"/>
    </ligand>
</feature>
<feature type="binding site" evidence="1">
    <location>
        <position position="141"/>
    </location>
    <ligand>
        <name>Zn(2+)</name>
        <dbReference type="ChEBI" id="CHEBI:29105"/>
    </ligand>
</feature>
<evidence type="ECO:0000256" key="2">
    <source>
        <dbReference type="SAM" id="MobiDB-lite"/>
    </source>
</evidence>
<sequence>MSVPVPPIQSSSHTPAPPLRQPLHTFPPSHDSNTINRSLGVPLAEPPSYLSPAVRAIKQGSYGLTPPSNARTRAPFKPRSAARGTSSYQLRQFAEATLGSGSLRKAVKLPEGEDLNEWLAVNVVDFYNQINLLYGSITEFCSPTSCPEMKATDEFEYLWQDSENYKRPTKMTAPGYIEHLMSWVQSNIDNEQMFPSRIGVPFPKTFSSLLRQIFKRLYRVYAHIYCHHYPVVVHLGLEPHLNTSFKHYVLFINEHRLASGKDFWGPLGDLVDSMLRSD</sequence>
<dbReference type="RefSeq" id="XP_040686048.1">
    <property type="nucleotide sequence ID" value="XM_040833528.1"/>
</dbReference>
<reference evidence="4" key="1">
    <citation type="journal article" date="2017" name="Genome Biol.">
        <title>Comparative genomics reveals high biological diversity and specific adaptations in the industrially and medically important fungal genus Aspergillus.</title>
        <authorList>
            <person name="de Vries R.P."/>
            <person name="Riley R."/>
            <person name="Wiebenga A."/>
            <person name="Aguilar-Osorio G."/>
            <person name="Amillis S."/>
            <person name="Uchima C.A."/>
            <person name="Anderluh G."/>
            <person name="Asadollahi M."/>
            <person name="Askin M."/>
            <person name="Barry K."/>
            <person name="Battaglia E."/>
            <person name="Bayram O."/>
            <person name="Benocci T."/>
            <person name="Braus-Stromeyer S.A."/>
            <person name="Caldana C."/>
            <person name="Canovas D."/>
            <person name="Cerqueira G.C."/>
            <person name="Chen F."/>
            <person name="Chen W."/>
            <person name="Choi C."/>
            <person name="Clum A."/>
            <person name="Dos Santos R.A."/>
            <person name="Damasio A.R."/>
            <person name="Diallinas G."/>
            <person name="Emri T."/>
            <person name="Fekete E."/>
            <person name="Flipphi M."/>
            <person name="Freyberg S."/>
            <person name="Gallo A."/>
            <person name="Gournas C."/>
            <person name="Habgood R."/>
            <person name="Hainaut M."/>
            <person name="Harispe M.L."/>
            <person name="Henrissat B."/>
            <person name="Hilden K.S."/>
            <person name="Hope R."/>
            <person name="Hossain A."/>
            <person name="Karabika E."/>
            <person name="Karaffa L."/>
            <person name="Karanyi Z."/>
            <person name="Krasevec N."/>
            <person name="Kuo A."/>
            <person name="Kusch H."/>
            <person name="LaButti K."/>
            <person name="Lagendijk E.L."/>
            <person name="Lapidus A."/>
            <person name="Levasseur A."/>
            <person name="Lindquist E."/>
            <person name="Lipzen A."/>
            <person name="Logrieco A.F."/>
            <person name="MacCabe A."/>
            <person name="Maekelae M.R."/>
            <person name="Malavazi I."/>
            <person name="Melin P."/>
            <person name="Meyer V."/>
            <person name="Mielnichuk N."/>
            <person name="Miskei M."/>
            <person name="Molnar A.P."/>
            <person name="Mule G."/>
            <person name="Ngan C.Y."/>
            <person name="Orejas M."/>
            <person name="Orosz E."/>
            <person name="Ouedraogo J.P."/>
            <person name="Overkamp K.M."/>
            <person name="Park H.-S."/>
            <person name="Perrone G."/>
            <person name="Piumi F."/>
            <person name="Punt P.J."/>
            <person name="Ram A.F."/>
            <person name="Ramon A."/>
            <person name="Rauscher S."/>
            <person name="Record E."/>
            <person name="Riano-Pachon D.M."/>
            <person name="Robert V."/>
            <person name="Roehrig J."/>
            <person name="Ruller R."/>
            <person name="Salamov A."/>
            <person name="Salih N.S."/>
            <person name="Samson R.A."/>
            <person name="Sandor E."/>
            <person name="Sanguinetti M."/>
            <person name="Schuetze T."/>
            <person name="Sepcic K."/>
            <person name="Shelest E."/>
            <person name="Sherlock G."/>
            <person name="Sophianopoulou V."/>
            <person name="Squina F.M."/>
            <person name="Sun H."/>
            <person name="Susca A."/>
            <person name="Todd R.B."/>
            <person name="Tsang A."/>
            <person name="Unkles S.E."/>
            <person name="van de Wiele N."/>
            <person name="van Rossen-Uffink D."/>
            <person name="Oliveira J.V."/>
            <person name="Vesth T.C."/>
            <person name="Visser J."/>
            <person name="Yu J.-H."/>
            <person name="Zhou M."/>
            <person name="Andersen M.R."/>
            <person name="Archer D.B."/>
            <person name="Baker S.E."/>
            <person name="Benoit I."/>
            <person name="Brakhage A.A."/>
            <person name="Braus G.H."/>
            <person name="Fischer R."/>
            <person name="Frisvad J.C."/>
            <person name="Goldman G.H."/>
            <person name="Houbraken J."/>
            <person name="Oakley B."/>
            <person name="Pocsi I."/>
            <person name="Scazzocchio C."/>
            <person name="Seiboth B."/>
            <person name="vanKuyk P.A."/>
            <person name="Wortman J."/>
            <person name="Dyer P.S."/>
            <person name="Grigoriev I.V."/>
        </authorList>
    </citation>
    <scope>NUCLEOTIDE SEQUENCE [LARGE SCALE GENOMIC DNA]</scope>
    <source>
        <strain evidence="4">DTO 134E9</strain>
    </source>
</reference>
<proteinExistence type="predicted"/>
<keyword evidence="4" id="KW-1185">Reference proteome</keyword>
<feature type="binding site" evidence="1">
    <location>
        <position position="223"/>
    </location>
    <ligand>
        <name>Zn(2+)</name>
        <dbReference type="ChEBI" id="CHEBI:29105"/>
    </ligand>
</feature>
<keyword evidence="1" id="KW-0479">Metal-binding</keyword>
<dbReference type="STRING" id="1073089.A0A1L9RBS7"/>
<evidence type="ECO:0000313" key="3">
    <source>
        <dbReference type="EMBL" id="OJJ32371.1"/>
    </source>
</evidence>
<dbReference type="Proteomes" id="UP000184383">
    <property type="component" value="Unassembled WGS sequence"/>
</dbReference>
<accession>A0A1L9RBS7</accession>
<keyword evidence="1" id="KW-0862">Zinc</keyword>
<organism evidence="3 4">
    <name type="scientific">Aspergillus wentii DTO 134E9</name>
    <dbReference type="NCBI Taxonomy" id="1073089"/>
    <lineage>
        <taxon>Eukaryota</taxon>
        <taxon>Fungi</taxon>
        <taxon>Dikarya</taxon>
        <taxon>Ascomycota</taxon>
        <taxon>Pezizomycotina</taxon>
        <taxon>Eurotiomycetes</taxon>
        <taxon>Eurotiomycetidae</taxon>
        <taxon>Eurotiales</taxon>
        <taxon>Aspergillaceae</taxon>
        <taxon>Aspergillus</taxon>
        <taxon>Aspergillus subgen. Cremei</taxon>
    </lineage>
</organism>
<dbReference type="SUPFAM" id="SSF101152">
    <property type="entry name" value="Mob1/phocein"/>
    <property type="match status" value="1"/>
</dbReference>
<evidence type="ECO:0000313" key="4">
    <source>
        <dbReference type="Proteomes" id="UP000184383"/>
    </source>
</evidence>
<evidence type="ECO:0008006" key="5">
    <source>
        <dbReference type="Google" id="ProtNLM"/>
    </source>
</evidence>
<dbReference type="PANTHER" id="PTHR22599">
    <property type="entry name" value="MPS ONE BINDER KINASE ACTIVATOR-LIKE MOB"/>
    <property type="match status" value="1"/>
</dbReference>
<evidence type="ECO:0000256" key="1">
    <source>
        <dbReference type="PIRSR" id="PIRSR605301-1"/>
    </source>
</evidence>
<feature type="binding site" evidence="1">
    <location>
        <position position="228"/>
    </location>
    <ligand>
        <name>Zn(2+)</name>
        <dbReference type="ChEBI" id="CHEBI:29105"/>
    </ligand>
</feature>
<protein>
    <recommendedName>
        <fullName evidence="5">Maintenance of ploidy protein mob1</fullName>
    </recommendedName>
</protein>
<feature type="region of interest" description="Disordered" evidence="2">
    <location>
        <begin position="60"/>
        <end position="83"/>
    </location>
</feature>
<dbReference type="InterPro" id="IPR005301">
    <property type="entry name" value="MOB_kinase_act_fam"/>
</dbReference>
<dbReference type="GeneID" id="63749376"/>
<dbReference type="OrthoDB" id="8170117at2759"/>
<dbReference type="EMBL" id="KV878215">
    <property type="protein sequence ID" value="OJJ32371.1"/>
    <property type="molecule type" value="Genomic_DNA"/>
</dbReference>
<gene>
    <name evidence="3" type="ORF">ASPWEDRAFT_31281</name>
</gene>